<feature type="region of interest" description="Disordered" evidence="1">
    <location>
        <begin position="65"/>
        <end position="128"/>
    </location>
</feature>
<dbReference type="EMBL" id="JAANBB010000551">
    <property type="protein sequence ID" value="KAF7539722.1"/>
    <property type="molecule type" value="Genomic_DNA"/>
</dbReference>
<comment type="caution">
    <text evidence="2">The sequence shown here is derived from an EMBL/GenBank/DDBJ whole genome shotgun (WGS) entry which is preliminary data.</text>
</comment>
<feature type="compositionally biased region" description="Polar residues" evidence="1">
    <location>
        <begin position="93"/>
        <end position="105"/>
    </location>
</feature>
<keyword evidence="3" id="KW-1185">Reference proteome</keyword>
<sequence>MCKLYEVHLKCNKCKAVLSKGVRVGPCLDAENRKSTCAAVAMEILTQEVNEQICGECHPTGCQDDPKENGGGGGSDKDKDNDNGGNSGEAEVKTSTIKASVSKLPSESRIHKPNKRSQPARPATSRTPNIMCCNTEVREQCAECSASMGFDIRIDPCPQAAATMTWCRVMENATEIKYTAKENCEVCYEAEKAAEEAAAAAAAAAETDSNMTNGVS</sequence>
<dbReference type="Proteomes" id="UP000722485">
    <property type="component" value="Unassembled WGS sequence"/>
</dbReference>
<gene>
    <name evidence="2" type="ORF">G7Z17_g12371</name>
</gene>
<protein>
    <submittedName>
        <fullName evidence="2">Uncharacterized protein</fullName>
    </submittedName>
</protein>
<accession>A0A9P5GVN4</accession>
<evidence type="ECO:0000256" key="1">
    <source>
        <dbReference type="SAM" id="MobiDB-lite"/>
    </source>
</evidence>
<name>A0A9P5GVN4_9HYPO</name>
<proteinExistence type="predicted"/>
<dbReference type="AlphaFoldDB" id="A0A9P5GVN4"/>
<organism evidence="2 3">
    <name type="scientific">Cylindrodendrum hubeiense</name>
    <dbReference type="NCBI Taxonomy" id="595255"/>
    <lineage>
        <taxon>Eukaryota</taxon>
        <taxon>Fungi</taxon>
        <taxon>Dikarya</taxon>
        <taxon>Ascomycota</taxon>
        <taxon>Pezizomycotina</taxon>
        <taxon>Sordariomycetes</taxon>
        <taxon>Hypocreomycetidae</taxon>
        <taxon>Hypocreales</taxon>
        <taxon>Nectriaceae</taxon>
        <taxon>Cylindrodendrum</taxon>
    </lineage>
</organism>
<evidence type="ECO:0000313" key="3">
    <source>
        <dbReference type="Proteomes" id="UP000722485"/>
    </source>
</evidence>
<reference evidence="2" key="1">
    <citation type="submission" date="2020-03" db="EMBL/GenBank/DDBJ databases">
        <title>Draft Genome Sequence of Cylindrodendrum hubeiense.</title>
        <authorList>
            <person name="Buettner E."/>
            <person name="Kellner H."/>
        </authorList>
    </citation>
    <scope>NUCLEOTIDE SEQUENCE</scope>
    <source>
        <strain evidence="2">IHI 201604</strain>
    </source>
</reference>
<evidence type="ECO:0000313" key="2">
    <source>
        <dbReference type="EMBL" id="KAF7539722.1"/>
    </source>
</evidence>